<dbReference type="EMBL" id="BOOR01000010">
    <property type="protein sequence ID" value="GII53483.1"/>
    <property type="molecule type" value="Genomic_DNA"/>
</dbReference>
<sequence>MSIYDTSATIRLDGDFDAGPNDGLNGPKTLDVGGQLIPIFSPERTTWVTIAVDGRVHRWT</sequence>
<comment type="caution">
    <text evidence="1">The sequence shown here is derived from an EMBL/GenBank/DDBJ whole genome shotgun (WGS) entry which is preliminary data.</text>
</comment>
<reference evidence="1" key="1">
    <citation type="submission" date="2021-01" db="EMBL/GenBank/DDBJ databases">
        <title>Whole genome shotgun sequence of Planotetraspora thailandica NBRC 104271.</title>
        <authorList>
            <person name="Komaki H."/>
            <person name="Tamura T."/>
        </authorList>
    </citation>
    <scope>NUCLEOTIDE SEQUENCE</scope>
    <source>
        <strain evidence="1">NBRC 104271</strain>
    </source>
</reference>
<gene>
    <name evidence="1" type="ORF">Pth03_18720</name>
</gene>
<proteinExistence type="predicted"/>
<protein>
    <submittedName>
        <fullName evidence="1">Uncharacterized protein</fullName>
    </submittedName>
</protein>
<dbReference type="AlphaFoldDB" id="A0A8J3UYB6"/>
<name>A0A8J3UYB6_9ACTN</name>
<evidence type="ECO:0000313" key="2">
    <source>
        <dbReference type="Proteomes" id="UP000605992"/>
    </source>
</evidence>
<organism evidence="1 2">
    <name type="scientific">Planotetraspora thailandica</name>
    <dbReference type="NCBI Taxonomy" id="487172"/>
    <lineage>
        <taxon>Bacteria</taxon>
        <taxon>Bacillati</taxon>
        <taxon>Actinomycetota</taxon>
        <taxon>Actinomycetes</taxon>
        <taxon>Streptosporangiales</taxon>
        <taxon>Streptosporangiaceae</taxon>
        <taxon>Planotetraspora</taxon>
    </lineage>
</organism>
<accession>A0A8J3UYB6</accession>
<evidence type="ECO:0000313" key="1">
    <source>
        <dbReference type="EMBL" id="GII53483.1"/>
    </source>
</evidence>
<dbReference type="Proteomes" id="UP000605992">
    <property type="component" value="Unassembled WGS sequence"/>
</dbReference>
<keyword evidence="2" id="KW-1185">Reference proteome</keyword>